<dbReference type="Proteomes" id="UP000265520">
    <property type="component" value="Unassembled WGS sequence"/>
</dbReference>
<dbReference type="AlphaFoldDB" id="A0A392URL3"/>
<evidence type="ECO:0000313" key="1">
    <source>
        <dbReference type="EMBL" id="MCI74405.1"/>
    </source>
</evidence>
<protein>
    <submittedName>
        <fullName evidence="1">Uncharacterized protein</fullName>
    </submittedName>
</protein>
<name>A0A392URL3_9FABA</name>
<keyword evidence="2" id="KW-1185">Reference proteome</keyword>
<proteinExistence type="predicted"/>
<comment type="caution">
    <text evidence="1">The sequence shown here is derived from an EMBL/GenBank/DDBJ whole genome shotgun (WGS) entry which is preliminary data.</text>
</comment>
<dbReference type="EMBL" id="LXQA010860211">
    <property type="protein sequence ID" value="MCI74405.1"/>
    <property type="molecule type" value="Genomic_DNA"/>
</dbReference>
<organism evidence="1 2">
    <name type="scientific">Trifolium medium</name>
    <dbReference type="NCBI Taxonomy" id="97028"/>
    <lineage>
        <taxon>Eukaryota</taxon>
        <taxon>Viridiplantae</taxon>
        <taxon>Streptophyta</taxon>
        <taxon>Embryophyta</taxon>
        <taxon>Tracheophyta</taxon>
        <taxon>Spermatophyta</taxon>
        <taxon>Magnoliopsida</taxon>
        <taxon>eudicotyledons</taxon>
        <taxon>Gunneridae</taxon>
        <taxon>Pentapetalae</taxon>
        <taxon>rosids</taxon>
        <taxon>fabids</taxon>
        <taxon>Fabales</taxon>
        <taxon>Fabaceae</taxon>
        <taxon>Papilionoideae</taxon>
        <taxon>50 kb inversion clade</taxon>
        <taxon>NPAAA clade</taxon>
        <taxon>Hologalegina</taxon>
        <taxon>IRL clade</taxon>
        <taxon>Trifolieae</taxon>
        <taxon>Trifolium</taxon>
    </lineage>
</organism>
<evidence type="ECO:0000313" key="2">
    <source>
        <dbReference type="Proteomes" id="UP000265520"/>
    </source>
</evidence>
<reference evidence="1 2" key="1">
    <citation type="journal article" date="2018" name="Front. Plant Sci.">
        <title>Red Clover (Trifolium pratense) and Zigzag Clover (T. medium) - A Picture of Genomic Similarities and Differences.</title>
        <authorList>
            <person name="Dluhosova J."/>
            <person name="Istvanek J."/>
            <person name="Nedelnik J."/>
            <person name="Repkova J."/>
        </authorList>
    </citation>
    <scope>NUCLEOTIDE SEQUENCE [LARGE SCALE GENOMIC DNA]</scope>
    <source>
        <strain evidence="2">cv. 10/8</strain>
        <tissue evidence="1">Leaf</tissue>
    </source>
</reference>
<accession>A0A392URL3</accession>
<sequence length="68" mass="7690">MCSSDFVRYQSVLDNIKYVLTTKQFNIAGPVLVQHDSEVKKNHLVFLIRFVSSTETARNPQCSSPSTI</sequence>